<dbReference type="PANTHER" id="PTHR43539:SF26">
    <property type="entry name" value="MONOOXYGENASE, PUTATIVE-RELATED"/>
    <property type="match status" value="1"/>
</dbReference>
<dbReference type="EMBL" id="BFAD01000016">
    <property type="protein sequence ID" value="GBE89505.1"/>
    <property type="molecule type" value="Genomic_DNA"/>
</dbReference>
<sequence length="603" mass="67068">MATQASRIPTLDKLGASVPPDLDARKVASVWFEAFVSHVESGSIDEALSLFVEDAYWRDILVLTWDFRTFDGATKIKQFLTDRLPAAKLHAFKLQEFVELEQPYPDLGWIVAMFSFESDIGIGSGVFHLVPTASGEWKAHTMFTNLEDLRDYPEAIGLRRSRRSKPGAQWAAERRQELEFEGNDPTVLVIGGGQNGLELAARLKFLNVPVLVVEAHNRIGDNWRKRYDKLCLHWPIWYDHMPYIPFPPTWPLYTPSLKMADWLESYAQALELNVWTSTVATQATQGPDKRWSVVVKRGDGSERTFHVNHLVFATGLGDATPNMPAIAQQERFKGTVMHSSHYKNSIGYGGKKVIVIGAGNSAHDVAADLAADNIDVTMYQRSATYVMNLDKQWKYIGGRLYSEGSPPIDVADRLANSLPHLYQENGPAQRAAKLIAEADKELRDKLQAVGFKLNLGEKDAGIHVLLKTKGGGHYFDTGASQLIIDGKIKIKNGCMIERFTETGLMFDDGSELSADVVICATGIGDTRNSIRSVCGDEIANACKPIWGLDEEGELRGSYRDLGIPGLWYAMGSLVMTRFHSKHLALQIKAIETGVFSTRYSLDD</sequence>
<dbReference type="STRING" id="139825.A0A401H4Y4"/>
<evidence type="ECO:0000313" key="5">
    <source>
        <dbReference type="Proteomes" id="UP000287166"/>
    </source>
</evidence>
<dbReference type="Gene3D" id="3.50.50.60">
    <property type="entry name" value="FAD/NAD(P)-binding domain"/>
    <property type="match status" value="1"/>
</dbReference>
<name>A0A401H4Y4_9APHY</name>
<keyword evidence="2" id="KW-0274">FAD</keyword>
<dbReference type="OrthoDB" id="74360at2759"/>
<dbReference type="Pfam" id="PF00743">
    <property type="entry name" value="FMO-like"/>
    <property type="match status" value="1"/>
</dbReference>
<dbReference type="InterPro" id="IPR020946">
    <property type="entry name" value="Flavin_mOase-like"/>
</dbReference>
<dbReference type="Proteomes" id="UP000287166">
    <property type="component" value="Unassembled WGS sequence"/>
</dbReference>
<evidence type="ECO:0000256" key="3">
    <source>
        <dbReference type="ARBA" id="ARBA00023002"/>
    </source>
</evidence>
<dbReference type="InterPro" id="IPR050982">
    <property type="entry name" value="Auxin_biosynth/cation_transpt"/>
</dbReference>
<dbReference type="SUPFAM" id="SSF51905">
    <property type="entry name" value="FAD/NAD(P)-binding domain"/>
    <property type="match status" value="2"/>
</dbReference>
<accession>A0A401H4Y4</accession>
<dbReference type="GO" id="GO:0050660">
    <property type="term" value="F:flavin adenine dinucleotide binding"/>
    <property type="evidence" value="ECO:0007669"/>
    <property type="project" value="InterPro"/>
</dbReference>
<keyword evidence="3" id="KW-0560">Oxidoreductase</keyword>
<gene>
    <name evidence="4" type="ORF">SCP_1601670</name>
</gene>
<protein>
    <submittedName>
        <fullName evidence="4">FAD/NAD-binding domain-containing protein</fullName>
    </submittedName>
</protein>
<dbReference type="GO" id="GO:0050661">
    <property type="term" value="F:NADP binding"/>
    <property type="evidence" value="ECO:0007669"/>
    <property type="project" value="InterPro"/>
</dbReference>
<dbReference type="RefSeq" id="XP_027620418.1">
    <property type="nucleotide sequence ID" value="XM_027764617.1"/>
</dbReference>
<keyword evidence="1" id="KW-0285">Flavoprotein</keyword>
<dbReference type="GeneID" id="38786422"/>
<dbReference type="PRINTS" id="PR00368">
    <property type="entry name" value="FADPNR"/>
</dbReference>
<dbReference type="AlphaFoldDB" id="A0A401H4Y4"/>
<comment type="caution">
    <text evidence="4">The sequence shown here is derived from an EMBL/GenBank/DDBJ whole genome shotgun (WGS) entry which is preliminary data.</text>
</comment>
<dbReference type="PANTHER" id="PTHR43539">
    <property type="entry name" value="FLAVIN-BINDING MONOOXYGENASE-LIKE PROTEIN (AFU_ORTHOLOGUE AFUA_4G09220)"/>
    <property type="match status" value="1"/>
</dbReference>
<dbReference type="GO" id="GO:0004499">
    <property type="term" value="F:N,N-dimethylaniline monooxygenase activity"/>
    <property type="evidence" value="ECO:0007669"/>
    <property type="project" value="InterPro"/>
</dbReference>
<evidence type="ECO:0000256" key="2">
    <source>
        <dbReference type="ARBA" id="ARBA00022827"/>
    </source>
</evidence>
<dbReference type="InterPro" id="IPR032710">
    <property type="entry name" value="NTF2-like_dom_sf"/>
</dbReference>
<dbReference type="InterPro" id="IPR036188">
    <property type="entry name" value="FAD/NAD-bd_sf"/>
</dbReference>
<dbReference type="PRINTS" id="PR00469">
    <property type="entry name" value="PNDRDTASEII"/>
</dbReference>
<dbReference type="SUPFAM" id="SSF54427">
    <property type="entry name" value="NTF2-like"/>
    <property type="match status" value="1"/>
</dbReference>
<dbReference type="InParanoid" id="A0A401H4Y4"/>
<organism evidence="4 5">
    <name type="scientific">Sparassis crispa</name>
    <dbReference type="NCBI Taxonomy" id="139825"/>
    <lineage>
        <taxon>Eukaryota</taxon>
        <taxon>Fungi</taxon>
        <taxon>Dikarya</taxon>
        <taxon>Basidiomycota</taxon>
        <taxon>Agaricomycotina</taxon>
        <taxon>Agaricomycetes</taxon>
        <taxon>Polyporales</taxon>
        <taxon>Sparassidaceae</taxon>
        <taxon>Sparassis</taxon>
    </lineage>
</organism>
<evidence type="ECO:0000256" key="1">
    <source>
        <dbReference type="ARBA" id="ARBA00022630"/>
    </source>
</evidence>
<evidence type="ECO:0000313" key="4">
    <source>
        <dbReference type="EMBL" id="GBE89505.1"/>
    </source>
</evidence>
<reference evidence="4 5" key="1">
    <citation type="journal article" date="2018" name="Sci. Rep.">
        <title>Genome sequence of the cauliflower mushroom Sparassis crispa (Hanabiratake) and its association with beneficial usage.</title>
        <authorList>
            <person name="Kiyama R."/>
            <person name="Furutani Y."/>
            <person name="Kawaguchi K."/>
            <person name="Nakanishi T."/>
        </authorList>
    </citation>
    <scope>NUCLEOTIDE SEQUENCE [LARGE SCALE GENOMIC DNA]</scope>
</reference>
<proteinExistence type="predicted"/>
<keyword evidence="5" id="KW-1185">Reference proteome</keyword>